<name>A0A646FMV1_9BACT</name>
<dbReference type="Proteomes" id="UP001193463">
    <property type="component" value="Unassembled WGS sequence"/>
</dbReference>
<reference evidence="1" key="1">
    <citation type="submission" date="2019-09" db="EMBL/GenBank/DDBJ databases">
        <title>Distinct polysaccharide growth profiles of human intestinal Prevotella copri isolates.</title>
        <authorList>
            <person name="Fehlner-Peach H."/>
            <person name="Magnabosco C."/>
            <person name="Raghavan V."/>
            <person name="Scher J.U."/>
            <person name="Tett A."/>
            <person name="Cox L.M."/>
            <person name="Gottsegen C."/>
            <person name="Watters A."/>
            <person name="Wiltshire- Gordon J.D."/>
            <person name="Segata N."/>
            <person name="Bonneau R."/>
            <person name="Littman D.R."/>
        </authorList>
    </citation>
    <scope>NUCLEOTIDE SEQUENCE</scope>
    <source>
        <strain evidence="1">IAQ1183</strain>
    </source>
</reference>
<dbReference type="AlphaFoldDB" id="A0A646FMV1"/>
<evidence type="ECO:0000313" key="1">
    <source>
        <dbReference type="EMBL" id="MQM96548.1"/>
    </source>
</evidence>
<dbReference type="EMBL" id="VZCX01000075">
    <property type="protein sequence ID" value="MQM96548.1"/>
    <property type="molecule type" value="Genomic_DNA"/>
</dbReference>
<gene>
    <name evidence="1" type="ORF">F7D96_09760</name>
</gene>
<sequence>MTIIDNMGAKLHICCGIKEEKPNYFAHDFAQSQKIRADLQALPYKNVIIYHFFCGIICLSDRKDVLLHSILKARKEINKREISGF</sequence>
<accession>A0A646FMV1</accession>
<organism evidence="1">
    <name type="scientific">Segatella copri</name>
    <dbReference type="NCBI Taxonomy" id="165179"/>
    <lineage>
        <taxon>Bacteria</taxon>
        <taxon>Pseudomonadati</taxon>
        <taxon>Bacteroidota</taxon>
        <taxon>Bacteroidia</taxon>
        <taxon>Bacteroidales</taxon>
        <taxon>Prevotellaceae</taxon>
        <taxon>Segatella</taxon>
    </lineage>
</organism>
<comment type="caution">
    <text evidence="1">The sequence shown here is derived from an EMBL/GenBank/DDBJ whole genome shotgun (WGS) entry which is preliminary data.</text>
</comment>
<proteinExistence type="predicted"/>
<dbReference type="RefSeq" id="WP_153085666.1">
    <property type="nucleotide sequence ID" value="NZ_VZCS01000075.1"/>
</dbReference>
<protein>
    <submittedName>
        <fullName evidence="1">Uncharacterized protein</fullName>
    </submittedName>
</protein>